<gene>
    <name evidence="10" type="ORF">SAMN05421881_100228</name>
</gene>
<comment type="similarity">
    <text evidence="8">Belongs to the TsuA/YedE (TC 9.B.102) family.</text>
</comment>
<keyword evidence="2" id="KW-0813">Transport</keyword>
<name>A0A1H3C300_9PROT</name>
<keyword evidence="3" id="KW-1003">Cell membrane</keyword>
<organism evidence="10 11">
    <name type="scientific">Nitrosomonas halophila</name>
    <dbReference type="NCBI Taxonomy" id="44576"/>
    <lineage>
        <taxon>Bacteria</taxon>
        <taxon>Pseudomonadati</taxon>
        <taxon>Pseudomonadota</taxon>
        <taxon>Betaproteobacteria</taxon>
        <taxon>Nitrosomonadales</taxon>
        <taxon>Nitrosomonadaceae</taxon>
        <taxon>Nitrosomonas</taxon>
    </lineage>
</organism>
<evidence type="ECO:0000256" key="7">
    <source>
        <dbReference type="ARBA" id="ARBA00023136"/>
    </source>
</evidence>
<evidence type="ECO:0000256" key="2">
    <source>
        <dbReference type="ARBA" id="ARBA00022448"/>
    </source>
</evidence>
<dbReference type="STRING" id="44576.SAMN05421881_100228"/>
<feature type="transmembrane region" description="Helical" evidence="9">
    <location>
        <begin position="120"/>
        <end position="137"/>
    </location>
</feature>
<dbReference type="OrthoDB" id="9814020at2"/>
<accession>A0A1H3C300</accession>
<evidence type="ECO:0000256" key="1">
    <source>
        <dbReference type="ARBA" id="ARBA00004429"/>
    </source>
</evidence>
<keyword evidence="5 9" id="KW-0812">Transmembrane</keyword>
<evidence type="ECO:0000256" key="9">
    <source>
        <dbReference type="SAM" id="Phobius"/>
    </source>
</evidence>
<evidence type="ECO:0000256" key="8">
    <source>
        <dbReference type="ARBA" id="ARBA00035655"/>
    </source>
</evidence>
<evidence type="ECO:0000256" key="5">
    <source>
        <dbReference type="ARBA" id="ARBA00022692"/>
    </source>
</evidence>
<reference evidence="10 11" key="1">
    <citation type="submission" date="2016-10" db="EMBL/GenBank/DDBJ databases">
        <authorList>
            <person name="de Groot N.N."/>
        </authorList>
    </citation>
    <scope>NUCLEOTIDE SEQUENCE [LARGE SCALE GENOMIC DNA]</scope>
    <source>
        <strain evidence="10 11">Nm1</strain>
    </source>
</reference>
<feature type="transmembrane region" description="Helical" evidence="9">
    <location>
        <begin position="51"/>
        <end position="71"/>
    </location>
</feature>
<evidence type="ECO:0000313" key="11">
    <source>
        <dbReference type="Proteomes" id="UP000198640"/>
    </source>
</evidence>
<keyword evidence="6 9" id="KW-1133">Transmembrane helix</keyword>
<evidence type="ECO:0000256" key="6">
    <source>
        <dbReference type="ARBA" id="ARBA00022989"/>
    </source>
</evidence>
<feature type="transmembrane region" description="Helical" evidence="9">
    <location>
        <begin position="6"/>
        <end position="30"/>
    </location>
</feature>
<dbReference type="AlphaFoldDB" id="A0A1H3C300"/>
<dbReference type="Proteomes" id="UP000198640">
    <property type="component" value="Unassembled WGS sequence"/>
</dbReference>
<dbReference type="PANTHER" id="PTHR30574:SF1">
    <property type="entry name" value="SULPHUR TRANSPORT DOMAIN-CONTAINING PROTEIN"/>
    <property type="match status" value="1"/>
</dbReference>
<evidence type="ECO:0000256" key="4">
    <source>
        <dbReference type="ARBA" id="ARBA00022519"/>
    </source>
</evidence>
<evidence type="ECO:0008006" key="12">
    <source>
        <dbReference type="Google" id="ProtNLM"/>
    </source>
</evidence>
<keyword evidence="11" id="KW-1185">Reference proteome</keyword>
<feature type="transmembrane region" description="Helical" evidence="9">
    <location>
        <begin position="83"/>
        <end position="100"/>
    </location>
</feature>
<protein>
    <recommendedName>
        <fullName evidence="12">Sulphur transport domain-containing protein</fullName>
    </recommendedName>
</protein>
<sequence>MIDWQSFTPISALAGGAIIGLATAFLLIFAGRIAGISGIVGGLFRLQKGDFGWRAAFVAGLLLAPWLWRWFDELPAIQVETSHGLLALAGLIVGLGTRYGSGCTSGHGVCGLSRLSPRSIVATLLFMTMGMITVYVIRHGLY</sequence>
<dbReference type="PANTHER" id="PTHR30574">
    <property type="entry name" value="INNER MEMBRANE PROTEIN YEDE"/>
    <property type="match status" value="1"/>
</dbReference>
<comment type="subcellular location">
    <subcellularLocation>
        <location evidence="1">Cell inner membrane</location>
        <topology evidence="1">Multi-pass membrane protein</topology>
    </subcellularLocation>
</comment>
<dbReference type="EMBL" id="FNOY01000002">
    <property type="protein sequence ID" value="SDX48004.1"/>
    <property type="molecule type" value="Genomic_DNA"/>
</dbReference>
<dbReference type="RefSeq" id="WP_090411204.1">
    <property type="nucleotide sequence ID" value="NZ_FNOY01000002.1"/>
</dbReference>
<keyword evidence="4" id="KW-0997">Cell inner membrane</keyword>
<evidence type="ECO:0000256" key="3">
    <source>
        <dbReference type="ARBA" id="ARBA00022475"/>
    </source>
</evidence>
<dbReference type="GO" id="GO:0005886">
    <property type="term" value="C:plasma membrane"/>
    <property type="evidence" value="ECO:0007669"/>
    <property type="project" value="UniProtKB-SubCell"/>
</dbReference>
<evidence type="ECO:0000313" key="10">
    <source>
        <dbReference type="EMBL" id="SDX48004.1"/>
    </source>
</evidence>
<keyword evidence="7 9" id="KW-0472">Membrane</keyword>
<dbReference type="InterPro" id="IPR007272">
    <property type="entry name" value="Sulf_transp_TsuA/YedE"/>
</dbReference>
<proteinExistence type="inferred from homology"/>